<dbReference type="GO" id="GO:0042162">
    <property type="term" value="F:telomeric DNA binding"/>
    <property type="evidence" value="ECO:0007669"/>
    <property type="project" value="TreeGrafter"/>
</dbReference>
<proteinExistence type="predicted"/>
<dbReference type="GO" id="GO:1990879">
    <property type="term" value="C:CST complex"/>
    <property type="evidence" value="ECO:0007669"/>
    <property type="project" value="InterPro"/>
</dbReference>
<evidence type="ECO:0000313" key="2">
    <source>
        <dbReference type="Proteomes" id="UP000011083"/>
    </source>
</evidence>
<organism evidence="1 2">
    <name type="scientific">Acanthamoeba castellanii (strain ATCC 30010 / Neff)</name>
    <dbReference type="NCBI Taxonomy" id="1257118"/>
    <lineage>
        <taxon>Eukaryota</taxon>
        <taxon>Amoebozoa</taxon>
        <taxon>Discosea</taxon>
        <taxon>Longamoebia</taxon>
        <taxon>Centramoebida</taxon>
        <taxon>Acanthamoebidae</taxon>
        <taxon>Acanthamoeba</taxon>
    </lineage>
</organism>
<dbReference type="KEGG" id="acan:ACA1_093430"/>
<dbReference type="RefSeq" id="XP_004334810.1">
    <property type="nucleotide sequence ID" value="XM_004334762.1"/>
</dbReference>
<dbReference type="GO" id="GO:0010521">
    <property type="term" value="F:telomerase inhibitor activity"/>
    <property type="evidence" value="ECO:0007669"/>
    <property type="project" value="TreeGrafter"/>
</dbReference>
<dbReference type="PANTHER" id="PTHR33905">
    <property type="entry name" value="CST COMPLEX SUBUNIT TEN1"/>
    <property type="match status" value="1"/>
</dbReference>
<evidence type="ECO:0000313" key="1">
    <source>
        <dbReference type="EMBL" id="ELR12797.1"/>
    </source>
</evidence>
<dbReference type="GO" id="GO:0032211">
    <property type="term" value="P:negative regulation of telomere maintenance via telomerase"/>
    <property type="evidence" value="ECO:0007669"/>
    <property type="project" value="TreeGrafter"/>
</dbReference>
<keyword evidence="2" id="KW-1185">Reference proteome</keyword>
<dbReference type="InterPro" id="IPR029146">
    <property type="entry name" value="Ten1_animal_plant"/>
</dbReference>
<gene>
    <name evidence="1" type="ORF">ACA1_093430</name>
</gene>
<dbReference type="VEuPathDB" id="AmoebaDB:ACA1_093430"/>
<name>L8GIH9_ACACF</name>
<sequence length="134" mass="15081">MDKMEEDGGRPVPLQFGQIKHIEEILATKDLNGQSVRVLGKVVEFDIPSNRVVLESPHGRTHRLTVDTRLLEAMPLATHSLFQVIGELRRQEDQPGGYVLEARVARNVDGLDIGLYDEALRLKRQFEAKAQQLG</sequence>
<dbReference type="AlphaFoldDB" id="L8GIH9"/>
<dbReference type="InterPro" id="IPR012340">
    <property type="entry name" value="NA-bd_OB-fold"/>
</dbReference>
<dbReference type="GeneID" id="14913310"/>
<dbReference type="OMA" id="IQPNNEA"/>
<dbReference type="GO" id="GO:0003697">
    <property type="term" value="F:single-stranded DNA binding"/>
    <property type="evidence" value="ECO:0007669"/>
    <property type="project" value="InterPro"/>
</dbReference>
<accession>L8GIH9</accession>
<dbReference type="Pfam" id="PF15490">
    <property type="entry name" value="Ten1_2"/>
    <property type="match status" value="1"/>
</dbReference>
<dbReference type="OrthoDB" id="342190at2759"/>
<protein>
    <submittedName>
        <fullName evidence="1">Uncharacterized protein</fullName>
    </submittedName>
</protein>
<dbReference type="EMBL" id="KB008103">
    <property type="protein sequence ID" value="ELR12797.1"/>
    <property type="molecule type" value="Genomic_DNA"/>
</dbReference>
<reference evidence="1 2" key="1">
    <citation type="journal article" date="2013" name="Genome Biol.">
        <title>Genome of Acanthamoeba castellanii highlights extensive lateral gene transfer and early evolution of tyrosine kinase signaling.</title>
        <authorList>
            <person name="Clarke M."/>
            <person name="Lohan A.J."/>
            <person name="Liu B."/>
            <person name="Lagkouvardos I."/>
            <person name="Roy S."/>
            <person name="Zafar N."/>
            <person name="Bertelli C."/>
            <person name="Schilde C."/>
            <person name="Kianianmomeni A."/>
            <person name="Burglin T.R."/>
            <person name="Frech C."/>
            <person name="Turcotte B."/>
            <person name="Kopec K.O."/>
            <person name="Synnott J.M."/>
            <person name="Choo C."/>
            <person name="Paponov I."/>
            <person name="Finkler A."/>
            <person name="Soon Heng Tan C."/>
            <person name="Hutchins A.P."/>
            <person name="Weinmeier T."/>
            <person name="Rattei T."/>
            <person name="Chu J.S."/>
            <person name="Gimenez G."/>
            <person name="Irimia M."/>
            <person name="Rigden D.J."/>
            <person name="Fitzpatrick D.A."/>
            <person name="Lorenzo-Morales J."/>
            <person name="Bateman A."/>
            <person name="Chiu C.H."/>
            <person name="Tang P."/>
            <person name="Hegemann P."/>
            <person name="Fromm H."/>
            <person name="Raoult D."/>
            <person name="Greub G."/>
            <person name="Miranda-Saavedra D."/>
            <person name="Chen N."/>
            <person name="Nash P."/>
            <person name="Ginger M.L."/>
            <person name="Horn M."/>
            <person name="Schaap P."/>
            <person name="Caler L."/>
            <person name="Loftus B."/>
        </authorList>
    </citation>
    <scope>NUCLEOTIDE SEQUENCE [LARGE SCALE GENOMIC DNA]</scope>
    <source>
        <strain evidence="1 2">Neff</strain>
    </source>
</reference>
<dbReference type="Proteomes" id="UP000011083">
    <property type="component" value="Unassembled WGS sequence"/>
</dbReference>
<dbReference type="Gene3D" id="2.40.50.140">
    <property type="entry name" value="Nucleic acid-binding proteins"/>
    <property type="match status" value="1"/>
</dbReference>
<dbReference type="PANTHER" id="PTHR33905:SF1">
    <property type="entry name" value="CST COMPLEX SUBUNIT TEN1"/>
    <property type="match status" value="1"/>
</dbReference>